<reference evidence="2 3" key="1">
    <citation type="submission" date="2024-03" db="EMBL/GenBank/DDBJ databases">
        <title>Aureococcus anophagefferens CCMP1851 and Kratosvirus quantuckense: Draft genome of a second virus-susceptible host strain in the model system.</title>
        <authorList>
            <person name="Chase E."/>
            <person name="Truchon A.R."/>
            <person name="Schepens W."/>
            <person name="Wilhelm S.W."/>
        </authorList>
    </citation>
    <scope>NUCLEOTIDE SEQUENCE [LARGE SCALE GENOMIC DNA]</scope>
    <source>
        <strain evidence="2 3">CCMP1851</strain>
    </source>
</reference>
<evidence type="ECO:0000313" key="3">
    <source>
        <dbReference type="Proteomes" id="UP001363151"/>
    </source>
</evidence>
<protein>
    <submittedName>
        <fullName evidence="2">Glycosyl hydrolase family 28-like protein</fullName>
    </submittedName>
</protein>
<gene>
    <name evidence="2" type="ORF">SO694_00098061</name>
</gene>
<accession>A0ABR1FST3</accession>
<dbReference type="EMBL" id="JBBJCI010000248">
    <property type="protein sequence ID" value="KAK7237654.1"/>
    <property type="molecule type" value="Genomic_DNA"/>
</dbReference>
<dbReference type="Proteomes" id="UP001363151">
    <property type="component" value="Unassembled WGS sequence"/>
</dbReference>
<keyword evidence="3" id="KW-1185">Reference proteome</keyword>
<name>A0ABR1FST3_AURAN</name>
<evidence type="ECO:0000256" key="1">
    <source>
        <dbReference type="SAM" id="SignalP"/>
    </source>
</evidence>
<feature type="chain" id="PRO_5045594059" evidence="1">
    <location>
        <begin position="24"/>
        <end position="113"/>
    </location>
</feature>
<comment type="caution">
    <text evidence="2">The sequence shown here is derived from an EMBL/GenBank/DDBJ whole genome shotgun (WGS) entry which is preliminary data.</text>
</comment>
<evidence type="ECO:0000313" key="2">
    <source>
        <dbReference type="EMBL" id="KAK7237654.1"/>
    </source>
</evidence>
<proteinExistence type="predicted"/>
<keyword evidence="1" id="KW-0732">Signal</keyword>
<organism evidence="2 3">
    <name type="scientific">Aureococcus anophagefferens</name>
    <name type="common">Harmful bloom alga</name>
    <dbReference type="NCBI Taxonomy" id="44056"/>
    <lineage>
        <taxon>Eukaryota</taxon>
        <taxon>Sar</taxon>
        <taxon>Stramenopiles</taxon>
        <taxon>Ochrophyta</taxon>
        <taxon>Pelagophyceae</taxon>
        <taxon>Pelagomonadales</taxon>
        <taxon>Pelagomonadaceae</taxon>
        <taxon>Aureococcus</taxon>
    </lineage>
</organism>
<sequence length="113" mass="12614">MPSRKDAWCFMAVVALTVVATRTHRASLAGRFPLSRRERGFAQERQRRTEAAVRRLRARAQRFGASRLEEARRRARPVGRRARGAAAVVSILDHGAAGDGRGDDAPALRRRRA</sequence>
<feature type="signal peptide" evidence="1">
    <location>
        <begin position="1"/>
        <end position="23"/>
    </location>
</feature>